<protein>
    <submittedName>
        <fullName evidence="1">Uncharacterized protein</fullName>
    </submittedName>
</protein>
<name>A0A1D3UJM1_TANFO</name>
<sequence length="49" mass="5437">MEREFKNHMNALSPNTTYVVSENCTVANHLSIPIGVSLIFKGGMDQQIT</sequence>
<gene>
    <name evidence="1" type="ORF">TFUB20_01249</name>
</gene>
<dbReference type="EMBL" id="FMMM01000048">
    <property type="protein sequence ID" value="SCQ21073.1"/>
    <property type="molecule type" value="Genomic_DNA"/>
</dbReference>
<dbReference type="Proteomes" id="UP000182057">
    <property type="component" value="Unassembled WGS sequence"/>
</dbReference>
<proteinExistence type="predicted"/>
<evidence type="ECO:0000313" key="1">
    <source>
        <dbReference type="EMBL" id="SCQ21073.1"/>
    </source>
</evidence>
<evidence type="ECO:0000313" key="2">
    <source>
        <dbReference type="Proteomes" id="UP000182057"/>
    </source>
</evidence>
<dbReference type="AlphaFoldDB" id="A0A1D3UJM1"/>
<organism evidence="1 2">
    <name type="scientific">Tannerella forsythia</name>
    <name type="common">Bacteroides forsythus</name>
    <dbReference type="NCBI Taxonomy" id="28112"/>
    <lineage>
        <taxon>Bacteria</taxon>
        <taxon>Pseudomonadati</taxon>
        <taxon>Bacteroidota</taxon>
        <taxon>Bacteroidia</taxon>
        <taxon>Bacteroidales</taxon>
        <taxon>Tannerellaceae</taxon>
        <taxon>Tannerella</taxon>
    </lineage>
</organism>
<accession>A0A1D3UJM1</accession>
<reference evidence="1 2" key="1">
    <citation type="submission" date="2016-09" db="EMBL/GenBank/DDBJ databases">
        <authorList>
            <person name="Capua I."/>
            <person name="De Benedictis P."/>
            <person name="Joannis T."/>
            <person name="Lombin L.H."/>
            <person name="Cattoli G."/>
        </authorList>
    </citation>
    <scope>NUCLEOTIDE SEQUENCE [LARGE SCALE GENOMIC DNA]</scope>
    <source>
        <strain evidence="1 2">UB20</strain>
    </source>
</reference>